<keyword evidence="4" id="KW-0378">Hydrolase</keyword>
<dbReference type="InterPro" id="IPR044774">
    <property type="entry name" value="Suv3_DEXQc"/>
</dbReference>
<accession>A0A0C2ZHM4</accession>
<dbReference type="PANTHER" id="PTHR12131:SF1">
    <property type="entry name" value="ATP-DEPENDENT RNA HELICASE SUPV3L1, MITOCHONDRIAL-RELATED"/>
    <property type="match status" value="1"/>
</dbReference>
<dbReference type="InterPro" id="IPR050699">
    <property type="entry name" value="RNA-DNA_Helicase"/>
</dbReference>
<feature type="region of interest" description="Disordered" evidence="10">
    <location>
        <begin position="32"/>
        <end position="85"/>
    </location>
</feature>
<dbReference type="GO" id="GO:0000965">
    <property type="term" value="P:mitochondrial RNA 3'-end processing"/>
    <property type="evidence" value="ECO:0007669"/>
    <property type="project" value="TreeGrafter"/>
</dbReference>
<comment type="subcellular location">
    <subcellularLocation>
        <location evidence="1">Mitochondrion</location>
    </subcellularLocation>
</comment>
<evidence type="ECO:0000256" key="1">
    <source>
        <dbReference type="ARBA" id="ARBA00004173"/>
    </source>
</evidence>
<feature type="region of interest" description="Disordered" evidence="10">
    <location>
        <begin position="760"/>
        <end position="796"/>
    </location>
</feature>
<protein>
    <recommendedName>
        <fullName evidence="2">RNA helicase</fullName>
        <ecNumber evidence="2">3.6.4.13</ecNumber>
    </recommendedName>
</protein>
<dbReference type="GO" id="GO:0016787">
    <property type="term" value="F:hydrolase activity"/>
    <property type="evidence" value="ECO:0007669"/>
    <property type="project" value="UniProtKB-KW"/>
</dbReference>
<organism evidence="12 13">
    <name type="scientific">Scleroderma citrinum Foug A</name>
    <dbReference type="NCBI Taxonomy" id="1036808"/>
    <lineage>
        <taxon>Eukaryota</taxon>
        <taxon>Fungi</taxon>
        <taxon>Dikarya</taxon>
        <taxon>Basidiomycota</taxon>
        <taxon>Agaricomycotina</taxon>
        <taxon>Agaricomycetes</taxon>
        <taxon>Agaricomycetidae</taxon>
        <taxon>Boletales</taxon>
        <taxon>Sclerodermatineae</taxon>
        <taxon>Sclerodermataceae</taxon>
        <taxon>Scleroderma</taxon>
    </lineage>
</organism>
<keyword evidence="7" id="KW-0809">Transit peptide</keyword>
<dbReference type="InterPro" id="IPR055206">
    <property type="entry name" value="DEXQc_SUV3"/>
</dbReference>
<keyword evidence="8" id="KW-0496">Mitochondrion</keyword>
<feature type="compositionally biased region" description="Polar residues" evidence="10">
    <location>
        <begin position="33"/>
        <end position="45"/>
    </location>
</feature>
<keyword evidence="13" id="KW-1185">Reference proteome</keyword>
<dbReference type="PANTHER" id="PTHR12131">
    <property type="entry name" value="ATP-DEPENDENT RNA AND DNA HELICASE"/>
    <property type="match status" value="1"/>
</dbReference>
<dbReference type="Gene3D" id="3.40.50.300">
    <property type="entry name" value="P-loop containing nucleotide triphosphate hydrolases"/>
    <property type="match status" value="2"/>
</dbReference>
<dbReference type="GO" id="GO:0045025">
    <property type="term" value="C:mitochondrial degradosome"/>
    <property type="evidence" value="ECO:0007669"/>
    <property type="project" value="TreeGrafter"/>
</dbReference>
<dbReference type="PROSITE" id="PS51194">
    <property type="entry name" value="HELICASE_CTER"/>
    <property type="match status" value="1"/>
</dbReference>
<evidence type="ECO:0000259" key="11">
    <source>
        <dbReference type="PROSITE" id="PS51194"/>
    </source>
</evidence>
<dbReference type="EC" id="3.6.4.13" evidence="2"/>
<dbReference type="CDD" id="cd17913">
    <property type="entry name" value="DEXQc_Suv3"/>
    <property type="match status" value="1"/>
</dbReference>
<dbReference type="SUPFAM" id="SSF52540">
    <property type="entry name" value="P-loop containing nucleoside triphosphate hydrolases"/>
    <property type="match status" value="1"/>
</dbReference>
<evidence type="ECO:0000256" key="3">
    <source>
        <dbReference type="ARBA" id="ARBA00022741"/>
    </source>
</evidence>
<dbReference type="InterPro" id="IPR001650">
    <property type="entry name" value="Helicase_C-like"/>
</dbReference>
<evidence type="ECO:0000256" key="7">
    <source>
        <dbReference type="ARBA" id="ARBA00022946"/>
    </source>
</evidence>
<reference evidence="13" key="2">
    <citation type="submission" date="2015-01" db="EMBL/GenBank/DDBJ databases">
        <title>Evolutionary Origins and Diversification of the Mycorrhizal Mutualists.</title>
        <authorList>
            <consortium name="DOE Joint Genome Institute"/>
            <consortium name="Mycorrhizal Genomics Consortium"/>
            <person name="Kohler A."/>
            <person name="Kuo A."/>
            <person name="Nagy L.G."/>
            <person name="Floudas D."/>
            <person name="Copeland A."/>
            <person name="Barry K.W."/>
            <person name="Cichocki N."/>
            <person name="Veneault-Fourrey C."/>
            <person name="LaButti K."/>
            <person name="Lindquist E.A."/>
            <person name="Lipzen A."/>
            <person name="Lundell T."/>
            <person name="Morin E."/>
            <person name="Murat C."/>
            <person name="Riley R."/>
            <person name="Ohm R."/>
            <person name="Sun H."/>
            <person name="Tunlid A."/>
            <person name="Henrissat B."/>
            <person name="Grigoriev I.V."/>
            <person name="Hibbett D.S."/>
            <person name="Martin F."/>
        </authorList>
    </citation>
    <scope>NUCLEOTIDE SEQUENCE [LARGE SCALE GENOMIC DNA]</scope>
    <source>
        <strain evidence="13">Foug A</strain>
    </source>
</reference>
<keyword evidence="3" id="KW-0547">Nucleotide-binding</keyword>
<dbReference type="Proteomes" id="UP000053989">
    <property type="component" value="Unassembled WGS sequence"/>
</dbReference>
<dbReference type="AlphaFoldDB" id="A0A0C2ZHM4"/>
<evidence type="ECO:0000256" key="5">
    <source>
        <dbReference type="ARBA" id="ARBA00022806"/>
    </source>
</evidence>
<feature type="compositionally biased region" description="Basic and acidic residues" evidence="10">
    <location>
        <begin position="53"/>
        <end position="70"/>
    </location>
</feature>
<dbReference type="OrthoDB" id="6692397at2759"/>
<evidence type="ECO:0000256" key="10">
    <source>
        <dbReference type="SAM" id="MobiDB-lite"/>
    </source>
</evidence>
<name>A0A0C2ZHM4_9AGAM</name>
<dbReference type="InterPro" id="IPR027417">
    <property type="entry name" value="P-loop_NTPase"/>
</dbReference>
<keyword evidence="5" id="KW-0347">Helicase</keyword>
<evidence type="ECO:0000256" key="8">
    <source>
        <dbReference type="ARBA" id="ARBA00023128"/>
    </source>
</evidence>
<dbReference type="GO" id="GO:0003724">
    <property type="term" value="F:RNA helicase activity"/>
    <property type="evidence" value="ECO:0007669"/>
    <property type="project" value="UniProtKB-EC"/>
</dbReference>
<reference evidence="12 13" key="1">
    <citation type="submission" date="2014-04" db="EMBL/GenBank/DDBJ databases">
        <authorList>
            <consortium name="DOE Joint Genome Institute"/>
            <person name="Kuo A."/>
            <person name="Kohler A."/>
            <person name="Nagy L.G."/>
            <person name="Floudas D."/>
            <person name="Copeland A."/>
            <person name="Barry K.W."/>
            <person name="Cichocki N."/>
            <person name="Veneault-Fourrey C."/>
            <person name="LaButti K."/>
            <person name="Lindquist E.A."/>
            <person name="Lipzen A."/>
            <person name="Lundell T."/>
            <person name="Morin E."/>
            <person name="Murat C."/>
            <person name="Sun H."/>
            <person name="Tunlid A."/>
            <person name="Henrissat B."/>
            <person name="Grigoriev I.V."/>
            <person name="Hibbett D.S."/>
            <person name="Martin F."/>
            <person name="Nordberg H.P."/>
            <person name="Cantor M.N."/>
            <person name="Hua S.X."/>
        </authorList>
    </citation>
    <scope>NUCLEOTIDE SEQUENCE [LARGE SCALE GENOMIC DNA]</scope>
    <source>
        <strain evidence="12 13">Foug A</strain>
    </source>
</reference>
<evidence type="ECO:0000256" key="9">
    <source>
        <dbReference type="ARBA" id="ARBA00047984"/>
    </source>
</evidence>
<dbReference type="Gene3D" id="1.20.58.1080">
    <property type="match status" value="1"/>
</dbReference>
<feature type="domain" description="Helicase C-terminal" evidence="11">
    <location>
        <begin position="422"/>
        <end position="584"/>
    </location>
</feature>
<dbReference type="InterPro" id="IPR022192">
    <property type="entry name" value="SUV3_C"/>
</dbReference>
<dbReference type="Pfam" id="PF12513">
    <property type="entry name" value="SUV3_C"/>
    <property type="match status" value="1"/>
</dbReference>
<keyword evidence="6" id="KW-0067">ATP-binding</keyword>
<dbReference type="CDD" id="cd18805">
    <property type="entry name" value="SF2_C_suv3"/>
    <property type="match status" value="1"/>
</dbReference>
<evidence type="ECO:0000256" key="2">
    <source>
        <dbReference type="ARBA" id="ARBA00012552"/>
    </source>
</evidence>
<dbReference type="InParanoid" id="A0A0C2ZHM4"/>
<dbReference type="EMBL" id="KN822055">
    <property type="protein sequence ID" value="KIM61118.1"/>
    <property type="molecule type" value="Genomic_DNA"/>
</dbReference>
<dbReference type="Pfam" id="PF00271">
    <property type="entry name" value="Helicase_C"/>
    <property type="match status" value="1"/>
</dbReference>
<dbReference type="FunFam" id="3.40.50.300:FF:000957">
    <property type="entry name" value="ATP-dependent RNA helicase SUV3L, mitochondrial"/>
    <property type="match status" value="1"/>
</dbReference>
<dbReference type="HOGENOM" id="CLU_010647_0_0_1"/>
<evidence type="ECO:0000313" key="12">
    <source>
        <dbReference type="EMBL" id="KIM61118.1"/>
    </source>
</evidence>
<sequence length="821" mass="92207">MFFPRCRILLARTVPSESWLESSQVYFRRFRSSKTTNRSQKTTPPTGALRTWQRSERESGVRIPRTERDRKPKRPRKVSKEPHEFDDVSIKSEGNIIPIIEFNIDKWVLLPHVHRRMEAFGIPRKDLSELLGSFLDAIRAGMLTDEQRLKTLDFNRFTLSSAETISGHRVDQIISQLFFTWASDPTTQSALRTFVSPSTLNTISRLYETADLSFPADDFPAARAMRRRVIMHVGPTNSGKTHMALRALAAAPSGLYAGPLRLLAHEIWERLNKGQIVPLGTNPEEDSDPDTGINTDVVNEMGAKPTLRKSGSRKYAKKCNLRTGEEFRVVSDHASLLSCTVEMAALNSPLDVAVVDEIQMIADPERGSAWTMAVLGIAARELHLCGEEAAVPVIEAILKDTGDELIVNRYERLTPLVVQEESLRGNLSRIQKGDCLVTFSRQNIFALKKRVEKEAGLLCAVAYGKLPPEIRSEQAALFNDPNSGYDVIVASDAIGMGLNLKIKRVVFDALHKFDGYSERPLSVSQVKQIAGRAGRYGLHGEPGGFVTTLNARDLPILKSALSTPPENLTHATIDPSESWMEDISQLLPPRSSVQALFEVPSYISKVRPPFRAAFPSKLEEMARFIDTCARDMLLADKLLLRHCPTSWRETNALDVLAQITRLYKREVQVDLDAVLAVAPLMTSLEGVEERMVKGIVPTFEELKKVLRVLEDMHRTLILYLWLGFRNYMAFHQAEKASALKGRVEKALEWSLRQLSRQGEYALATDDPRTDDKSAGAEDRLEYHQKRSSRDVRDEEVKTGVTAAETIAAARRASSIREMRRI</sequence>
<dbReference type="GO" id="GO:0005524">
    <property type="term" value="F:ATP binding"/>
    <property type="evidence" value="ECO:0007669"/>
    <property type="project" value="UniProtKB-KW"/>
</dbReference>
<evidence type="ECO:0000256" key="4">
    <source>
        <dbReference type="ARBA" id="ARBA00022801"/>
    </source>
</evidence>
<comment type="catalytic activity">
    <reaction evidence="9">
        <text>ATP + H2O = ADP + phosphate + H(+)</text>
        <dbReference type="Rhea" id="RHEA:13065"/>
        <dbReference type="ChEBI" id="CHEBI:15377"/>
        <dbReference type="ChEBI" id="CHEBI:15378"/>
        <dbReference type="ChEBI" id="CHEBI:30616"/>
        <dbReference type="ChEBI" id="CHEBI:43474"/>
        <dbReference type="ChEBI" id="CHEBI:456216"/>
        <dbReference type="EC" id="3.6.4.13"/>
    </reaction>
</comment>
<proteinExistence type="predicted"/>
<dbReference type="FunCoup" id="A0A0C2ZHM4">
    <property type="interactions" value="351"/>
</dbReference>
<feature type="compositionally biased region" description="Basic and acidic residues" evidence="10">
    <location>
        <begin position="765"/>
        <end position="796"/>
    </location>
</feature>
<gene>
    <name evidence="12" type="ORF">SCLCIDRAFT_122883</name>
</gene>
<evidence type="ECO:0000256" key="6">
    <source>
        <dbReference type="ARBA" id="ARBA00022840"/>
    </source>
</evidence>
<dbReference type="SMART" id="SM00490">
    <property type="entry name" value="HELICc"/>
    <property type="match status" value="1"/>
</dbReference>
<dbReference type="STRING" id="1036808.A0A0C2ZHM4"/>
<evidence type="ECO:0000313" key="13">
    <source>
        <dbReference type="Proteomes" id="UP000053989"/>
    </source>
</evidence>
<dbReference type="Pfam" id="PF22527">
    <property type="entry name" value="DEXQc_Suv3"/>
    <property type="match status" value="2"/>
</dbReference>